<dbReference type="InterPro" id="IPR012674">
    <property type="entry name" value="Calycin"/>
</dbReference>
<name>A0A2P6TS01_CHLSO</name>
<evidence type="ECO:0000256" key="1">
    <source>
        <dbReference type="SAM" id="MobiDB-lite"/>
    </source>
</evidence>
<dbReference type="STRING" id="3076.A0A2P6TS01"/>
<dbReference type="EMBL" id="LHPG02000008">
    <property type="protein sequence ID" value="PRW56841.1"/>
    <property type="molecule type" value="Genomic_DNA"/>
</dbReference>
<proteinExistence type="predicted"/>
<accession>A0A2P6TS01</accession>
<evidence type="ECO:0000313" key="3">
    <source>
        <dbReference type="Proteomes" id="UP000239899"/>
    </source>
</evidence>
<feature type="compositionally biased region" description="Low complexity" evidence="1">
    <location>
        <begin position="389"/>
        <end position="402"/>
    </location>
</feature>
<feature type="region of interest" description="Disordered" evidence="1">
    <location>
        <begin position="302"/>
        <end position="506"/>
    </location>
</feature>
<comment type="caution">
    <text evidence="2">The sequence shown here is derived from an EMBL/GenBank/DDBJ whole genome shotgun (WGS) entry which is preliminary data.</text>
</comment>
<feature type="compositionally biased region" description="Low complexity" evidence="1">
    <location>
        <begin position="229"/>
        <end position="240"/>
    </location>
</feature>
<sequence length="602" mass="64590">MPLCDASGGNVKGPVDFTGYWALAKHEQMDEFLKAAGFPWVVRKAALKFGGSAVDVISHSGPVLRVTSLNAKASWTRSYDVEREVVQRNAEGTLCKTTSWWEGSVFHSRMEGSELGVLESWRFMRGNSMAVRTALRPARGGPEAVMFWFFDRMETLQRHVARGSMGRRSLRQQIEADQRRVEKATGDDTAYIQSVLLDWQRWRSPADEFIHVISPPPMSRPSRTRRRSPGPGSAAAGSPRTMSPLSMSKSPSNDSLSALPAGMEMRSEAKSIRSELSRSRLAESELSNNALDRMARQAAALALAPDGEAASPQSASGPAVASPPAGPGSSRLGPSFAAQQQQQAAPPPAAQVEAQQAQHGPQVTSSTEFARQVTLTYPRSPDGAIPVEPSAASSGGQGPPAADSLTFRPSASGSPRLDVDGVAPHVSSGPQHAPYPPAPESDVATRGSLHSAPHHRRSGSTGSAGGARAAHYKSLSADSTRRGGSTVSGRASPRSTPATSHHLHLTPAEQLMNQRLHEFGDSRGIMAVVPVSTPNDTAEPQLLSMSPEQAEETAAKLRELEADMLLRRQENRRGWSCCGCFVLTWAGDTLPDHLRVWEMTID</sequence>
<dbReference type="Proteomes" id="UP000239899">
    <property type="component" value="Unassembled WGS sequence"/>
</dbReference>
<dbReference type="OrthoDB" id="354351at2759"/>
<dbReference type="SUPFAM" id="SSF50814">
    <property type="entry name" value="Lipocalins"/>
    <property type="match status" value="1"/>
</dbReference>
<feature type="region of interest" description="Disordered" evidence="1">
    <location>
        <begin position="211"/>
        <end position="258"/>
    </location>
</feature>
<feature type="compositionally biased region" description="Polar residues" evidence="1">
    <location>
        <begin position="476"/>
        <end position="499"/>
    </location>
</feature>
<protein>
    <submittedName>
        <fullName evidence="2">Uncharacterized protein</fullName>
    </submittedName>
</protein>
<feature type="compositionally biased region" description="Polar residues" evidence="1">
    <location>
        <begin position="359"/>
        <end position="377"/>
    </location>
</feature>
<evidence type="ECO:0000313" key="2">
    <source>
        <dbReference type="EMBL" id="PRW56841.1"/>
    </source>
</evidence>
<reference evidence="2 3" key="1">
    <citation type="journal article" date="2018" name="Plant J.">
        <title>Genome sequences of Chlorella sorokiniana UTEX 1602 and Micractinium conductrix SAG 241.80: implications to maltose excretion by a green alga.</title>
        <authorList>
            <person name="Arriola M.B."/>
            <person name="Velmurugan N."/>
            <person name="Zhang Y."/>
            <person name="Plunkett M.H."/>
            <person name="Hondzo H."/>
            <person name="Barney B.M."/>
        </authorList>
    </citation>
    <scope>NUCLEOTIDE SEQUENCE [LARGE SCALE GENOMIC DNA]</scope>
    <source>
        <strain evidence="3">UTEX 1602</strain>
    </source>
</reference>
<gene>
    <name evidence="2" type="ORF">C2E21_4719</name>
</gene>
<keyword evidence="3" id="KW-1185">Reference proteome</keyword>
<feature type="compositionally biased region" description="Low complexity" evidence="1">
    <location>
        <begin position="302"/>
        <end position="358"/>
    </location>
</feature>
<organism evidence="2 3">
    <name type="scientific">Chlorella sorokiniana</name>
    <name type="common">Freshwater green alga</name>
    <dbReference type="NCBI Taxonomy" id="3076"/>
    <lineage>
        <taxon>Eukaryota</taxon>
        <taxon>Viridiplantae</taxon>
        <taxon>Chlorophyta</taxon>
        <taxon>core chlorophytes</taxon>
        <taxon>Trebouxiophyceae</taxon>
        <taxon>Chlorellales</taxon>
        <taxon>Chlorellaceae</taxon>
        <taxon>Chlorella clade</taxon>
        <taxon>Chlorella</taxon>
    </lineage>
</organism>
<feature type="compositionally biased region" description="Polar residues" evidence="1">
    <location>
        <begin position="241"/>
        <end position="256"/>
    </location>
</feature>
<dbReference type="AlphaFoldDB" id="A0A2P6TS01"/>
<dbReference type="Gene3D" id="2.40.128.20">
    <property type="match status" value="1"/>
</dbReference>